<dbReference type="GO" id="GO:0042744">
    <property type="term" value="P:hydrogen peroxide catabolic process"/>
    <property type="evidence" value="ECO:0007669"/>
    <property type="project" value="TreeGrafter"/>
</dbReference>
<gene>
    <name evidence="7" type="ORF">V5799_019475</name>
</gene>
<dbReference type="GO" id="GO:0006979">
    <property type="term" value="P:response to oxidative stress"/>
    <property type="evidence" value="ECO:0007669"/>
    <property type="project" value="TreeGrafter"/>
</dbReference>
<feature type="region of interest" description="Disordered" evidence="5">
    <location>
        <begin position="16"/>
        <end position="39"/>
    </location>
</feature>
<comment type="caution">
    <text evidence="7">The sequence shown here is derived from an EMBL/GenBank/DDBJ whole genome shotgun (WGS) entry which is preliminary data.</text>
</comment>
<dbReference type="Gene3D" id="3.40.30.10">
    <property type="entry name" value="Glutaredoxin"/>
    <property type="match status" value="1"/>
</dbReference>
<dbReference type="GO" id="GO:0033554">
    <property type="term" value="P:cellular response to stress"/>
    <property type="evidence" value="ECO:0007669"/>
    <property type="project" value="TreeGrafter"/>
</dbReference>
<dbReference type="SUPFAM" id="SSF52833">
    <property type="entry name" value="Thioredoxin-like"/>
    <property type="match status" value="1"/>
</dbReference>
<name>A0AAQ4EWB1_AMBAM</name>
<dbReference type="Proteomes" id="UP001321473">
    <property type="component" value="Unassembled WGS sequence"/>
</dbReference>
<evidence type="ECO:0000256" key="3">
    <source>
        <dbReference type="ARBA" id="ARBA00023002"/>
    </source>
</evidence>
<accession>A0AAQ4EWB1</accession>
<dbReference type="PROSITE" id="PS51352">
    <property type="entry name" value="THIOREDOXIN_2"/>
    <property type="match status" value="1"/>
</dbReference>
<keyword evidence="8" id="KW-1185">Reference proteome</keyword>
<comment type="catalytic activity">
    <reaction evidence="4">
        <text>a hydroperoxide + [thioredoxin]-dithiol = an alcohol + [thioredoxin]-disulfide + H2O</text>
        <dbReference type="Rhea" id="RHEA:62620"/>
        <dbReference type="Rhea" id="RHEA-COMP:10698"/>
        <dbReference type="Rhea" id="RHEA-COMP:10700"/>
        <dbReference type="ChEBI" id="CHEBI:15377"/>
        <dbReference type="ChEBI" id="CHEBI:29950"/>
        <dbReference type="ChEBI" id="CHEBI:30879"/>
        <dbReference type="ChEBI" id="CHEBI:35924"/>
        <dbReference type="ChEBI" id="CHEBI:50058"/>
        <dbReference type="EC" id="1.11.1.24"/>
    </reaction>
</comment>
<proteinExistence type="inferred from homology"/>
<feature type="compositionally biased region" description="Polar residues" evidence="5">
    <location>
        <begin position="127"/>
        <end position="140"/>
    </location>
</feature>
<dbReference type="CDD" id="cd03015">
    <property type="entry name" value="PRX_Typ2cys"/>
    <property type="match status" value="1"/>
</dbReference>
<protein>
    <recommendedName>
        <fullName evidence="2">thioredoxin-dependent peroxiredoxin</fullName>
        <ecNumber evidence="2">1.11.1.24</ecNumber>
    </recommendedName>
</protein>
<dbReference type="GO" id="GO:0008379">
    <property type="term" value="F:thioredoxin peroxidase activity"/>
    <property type="evidence" value="ECO:0007669"/>
    <property type="project" value="TreeGrafter"/>
</dbReference>
<feature type="region of interest" description="Disordered" evidence="5">
    <location>
        <begin position="123"/>
        <end position="143"/>
    </location>
</feature>
<dbReference type="EMBL" id="JARKHS020010078">
    <property type="protein sequence ID" value="KAK8779184.1"/>
    <property type="molecule type" value="Genomic_DNA"/>
</dbReference>
<dbReference type="PANTHER" id="PTHR10681:SF128">
    <property type="entry name" value="THIOREDOXIN-DEPENDENT PEROXIDE REDUCTASE, MITOCHONDRIAL"/>
    <property type="match status" value="1"/>
</dbReference>
<dbReference type="InterPro" id="IPR050217">
    <property type="entry name" value="Peroxiredoxin"/>
</dbReference>
<evidence type="ECO:0000256" key="2">
    <source>
        <dbReference type="ARBA" id="ARBA00013017"/>
    </source>
</evidence>
<dbReference type="EC" id="1.11.1.24" evidence="2"/>
<reference evidence="7 8" key="1">
    <citation type="journal article" date="2023" name="Arcadia Sci">
        <title>De novo assembly of a long-read Amblyomma americanum tick genome.</title>
        <authorList>
            <person name="Chou S."/>
            <person name="Poskanzer K.E."/>
            <person name="Rollins M."/>
            <person name="Thuy-Boun P.S."/>
        </authorList>
    </citation>
    <scope>NUCLEOTIDE SEQUENCE [LARGE SCALE GENOMIC DNA]</scope>
    <source>
        <strain evidence="7">F_SG_1</strain>
        <tissue evidence="7">Salivary glands</tissue>
    </source>
</reference>
<evidence type="ECO:0000256" key="1">
    <source>
        <dbReference type="ARBA" id="ARBA00009796"/>
    </source>
</evidence>
<dbReference type="InterPro" id="IPR036249">
    <property type="entry name" value="Thioredoxin-like_sf"/>
</dbReference>
<comment type="similarity">
    <text evidence="1">Belongs to the peroxiredoxin family. AhpC/Prx1 subfamily.</text>
</comment>
<feature type="domain" description="Thioredoxin" evidence="6">
    <location>
        <begin position="186"/>
        <end position="344"/>
    </location>
</feature>
<evidence type="ECO:0000313" key="8">
    <source>
        <dbReference type="Proteomes" id="UP001321473"/>
    </source>
</evidence>
<dbReference type="GO" id="GO:0005829">
    <property type="term" value="C:cytosol"/>
    <property type="evidence" value="ECO:0007669"/>
    <property type="project" value="TreeGrafter"/>
</dbReference>
<dbReference type="InterPro" id="IPR013766">
    <property type="entry name" value="Thioredoxin_domain"/>
</dbReference>
<dbReference type="GO" id="GO:0045454">
    <property type="term" value="P:cell redox homeostasis"/>
    <property type="evidence" value="ECO:0007669"/>
    <property type="project" value="TreeGrafter"/>
</dbReference>
<dbReference type="InterPro" id="IPR000866">
    <property type="entry name" value="AhpC/TSA"/>
</dbReference>
<dbReference type="GO" id="GO:0005739">
    <property type="term" value="C:mitochondrion"/>
    <property type="evidence" value="ECO:0007669"/>
    <property type="project" value="TreeGrafter"/>
</dbReference>
<keyword evidence="3" id="KW-0560">Oxidoreductase</keyword>
<evidence type="ECO:0000256" key="5">
    <source>
        <dbReference type="SAM" id="MobiDB-lite"/>
    </source>
</evidence>
<sequence>MEEQVTALVPLHSNQVAEVTAETRSSKRKAGESSNTSGGIKWYKQKFRDSWLQDERFKNWLVSVPDDPYRAKCRLCNADLRAGKSELEKHARTKHHRDTVKAVEDVKALLGFANQAGAQSPHDVVTDMQSNDQSNNSFQMQDDELSRPVPVASVVTQRRRASPVPVPTVVSAPAVRCQVPPMGFLPRVQCHAPDFKGIAVVDSQIREIQLSDYEGKFLLLLFYPQDFSLACPSELVEYSERAAEFRNLNTEILAISTDSYCTHLAWTNTPRKLGGLGKVNVTLLSDFTKKISKDYDVLLEDIGIALRASFIIDPKGMVRQVTVNDVNLYRSVDETLRLLKALQHVEKHGAG</sequence>
<evidence type="ECO:0000313" key="7">
    <source>
        <dbReference type="EMBL" id="KAK8779184.1"/>
    </source>
</evidence>
<organism evidence="7 8">
    <name type="scientific">Amblyomma americanum</name>
    <name type="common">Lone star tick</name>
    <dbReference type="NCBI Taxonomy" id="6943"/>
    <lineage>
        <taxon>Eukaryota</taxon>
        <taxon>Metazoa</taxon>
        <taxon>Ecdysozoa</taxon>
        <taxon>Arthropoda</taxon>
        <taxon>Chelicerata</taxon>
        <taxon>Arachnida</taxon>
        <taxon>Acari</taxon>
        <taxon>Parasitiformes</taxon>
        <taxon>Ixodida</taxon>
        <taxon>Ixodoidea</taxon>
        <taxon>Ixodidae</taxon>
        <taxon>Amblyomminae</taxon>
        <taxon>Amblyomma</taxon>
    </lineage>
</organism>
<evidence type="ECO:0000256" key="4">
    <source>
        <dbReference type="ARBA" id="ARBA00049091"/>
    </source>
</evidence>
<dbReference type="PANTHER" id="PTHR10681">
    <property type="entry name" value="THIOREDOXIN PEROXIDASE"/>
    <property type="match status" value="1"/>
</dbReference>
<dbReference type="Pfam" id="PF00578">
    <property type="entry name" value="AhpC-TSA"/>
    <property type="match status" value="1"/>
</dbReference>
<dbReference type="AlphaFoldDB" id="A0AAQ4EWB1"/>
<evidence type="ECO:0000259" key="6">
    <source>
        <dbReference type="PROSITE" id="PS51352"/>
    </source>
</evidence>